<dbReference type="eggNOG" id="ENOG5030TAK">
    <property type="taxonomic scope" value="Bacteria"/>
</dbReference>
<dbReference type="EMBL" id="LNYW01000033">
    <property type="protein sequence ID" value="KTD62299.1"/>
    <property type="molecule type" value="Genomic_DNA"/>
</dbReference>
<organism evidence="2 3">
    <name type="scientific">Legionella shakespearei DSM 23087</name>
    <dbReference type="NCBI Taxonomy" id="1122169"/>
    <lineage>
        <taxon>Bacteria</taxon>
        <taxon>Pseudomonadati</taxon>
        <taxon>Pseudomonadota</taxon>
        <taxon>Gammaproteobacteria</taxon>
        <taxon>Legionellales</taxon>
        <taxon>Legionellaceae</taxon>
        <taxon>Legionella</taxon>
    </lineage>
</organism>
<feature type="transmembrane region" description="Helical" evidence="1">
    <location>
        <begin position="128"/>
        <end position="153"/>
    </location>
</feature>
<feature type="transmembrane region" description="Helical" evidence="1">
    <location>
        <begin position="165"/>
        <end position="184"/>
    </location>
</feature>
<feature type="transmembrane region" description="Helical" evidence="1">
    <location>
        <begin position="237"/>
        <end position="256"/>
    </location>
</feature>
<feature type="transmembrane region" description="Helical" evidence="1">
    <location>
        <begin position="6"/>
        <end position="25"/>
    </location>
</feature>
<feature type="transmembrane region" description="Helical" evidence="1">
    <location>
        <begin position="268"/>
        <end position="289"/>
    </location>
</feature>
<dbReference type="AlphaFoldDB" id="A0A0W0YZL6"/>
<evidence type="ECO:0000313" key="2">
    <source>
        <dbReference type="EMBL" id="KTD62299.1"/>
    </source>
</evidence>
<reference evidence="2 3" key="1">
    <citation type="submission" date="2015-11" db="EMBL/GenBank/DDBJ databases">
        <title>Genomic analysis of 38 Legionella species identifies large and diverse effector repertoires.</title>
        <authorList>
            <person name="Burstein D."/>
            <person name="Amaro F."/>
            <person name="Zusman T."/>
            <person name="Lifshitz Z."/>
            <person name="Cohen O."/>
            <person name="Gilbert J.A."/>
            <person name="Pupko T."/>
            <person name="Shuman H.A."/>
            <person name="Segal G."/>
        </authorList>
    </citation>
    <scope>NUCLEOTIDE SEQUENCE [LARGE SCALE GENOMIC DNA]</scope>
    <source>
        <strain evidence="2 3">ATCC 49655</strain>
    </source>
</reference>
<accession>A0A0W0YZL6</accession>
<keyword evidence="3" id="KW-1185">Reference proteome</keyword>
<feature type="transmembrane region" description="Helical" evidence="1">
    <location>
        <begin position="55"/>
        <end position="75"/>
    </location>
</feature>
<feature type="transmembrane region" description="Helical" evidence="1">
    <location>
        <begin position="87"/>
        <end position="108"/>
    </location>
</feature>
<evidence type="ECO:0000313" key="3">
    <source>
        <dbReference type="Proteomes" id="UP000054600"/>
    </source>
</evidence>
<sequence>MTSKKGIYLFAVLGLLLGIILDQLIRHQNLTLVYYAIPTLFSLLFALAYDDNNIVRLAGTSLLLALFLSSPLLPLNVDFNITNYAHFLTFLVAFPFFVYVVHCFHYAFHHDNSIQISYSTLFAAVWNTIPLIVIASIFSSLANLLIMLAAFIFKTVGSNFLADLYFYNHHFNLICNSTLFFIGLAVGQQNIKIVYGLRFLMLRIMYFLFPFLAIISGIYFVLYLLHSFTGGIEHINPLLVLLPLTVMGVLFFNAYYQDGNEASDYPAWLETVLQVYRVILFILALMMTYKVLRELTIDINVCLYLLVALLFTLTYALTAFFGNAEEKKWIAIGNIATGFIFVALLYLFNLPYMSVDLTIGGKNNPGILTSSITSLMQQPVHTANP</sequence>
<keyword evidence="1" id="KW-0472">Membrane</keyword>
<dbReference type="RefSeq" id="WP_018577369.1">
    <property type="nucleotide sequence ID" value="NZ_KB892401.1"/>
</dbReference>
<evidence type="ECO:0000256" key="1">
    <source>
        <dbReference type="SAM" id="Phobius"/>
    </source>
</evidence>
<name>A0A0W0YZL6_9GAMM</name>
<dbReference type="PATRIC" id="fig|1122169.6.peg.1156"/>
<protein>
    <recommendedName>
        <fullName evidence="4">Transmembrane protein</fullName>
    </recommendedName>
</protein>
<evidence type="ECO:0008006" key="4">
    <source>
        <dbReference type="Google" id="ProtNLM"/>
    </source>
</evidence>
<feature type="transmembrane region" description="Helical" evidence="1">
    <location>
        <begin position="32"/>
        <end position="49"/>
    </location>
</feature>
<keyword evidence="1" id="KW-0812">Transmembrane</keyword>
<proteinExistence type="predicted"/>
<dbReference type="OrthoDB" id="5652013at2"/>
<feature type="transmembrane region" description="Helical" evidence="1">
    <location>
        <begin position="329"/>
        <end position="348"/>
    </location>
</feature>
<dbReference type="STRING" id="1122169.Lsha_0999"/>
<dbReference type="Proteomes" id="UP000054600">
    <property type="component" value="Unassembled WGS sequence"/>
</dbReference>
<comment type="caution">
    <text evidence="2">The sequence shown here is derived from an EMBL/GenBank/DDBJ whole genome shotgun (WGS) entry which is preliminary data.</text>
</comment>
<feature type="transmembrane region" description="Helical" evidence="1">
    <location>
        <begin position="204"/>
        <end position="225"/>
    </location>
</feature>
<feature type="transmembrane region" description="Helical" evidence="1">
    <location>
        <begin position="301"/>
        <end position="323"/>
    </location>
</feature>
<keyword evidence="1" id="KW-1133">Transmembrane helix</keyword>
<gene>
    <name evidence="2" type="ORF">Lsha_0999</name>
</gene>